<evidence type="ECO:0000256" key="4">
    <source>
        <dbReference type="SAM" id="MobiDB-lite"/>
    </source>
</evidence>
<dbReference type="PRINTS" id="PR01182">
    <property type="entry name" value="ORNDCRBXLASE"/>
</dbReference>
<dbReference type="Gene3D" id="2.40.37.10">
    <property type="entry name" value="Lyase, Ornithine Decarboxylase, Chain A, domain 1"/>
    <property type="match status" value="1"/>
</dbReference>
<dbReference type="Gene3D" id="3.20.20.10">
    <property type="entry name" value="Alanine racemase"/>
    <property type="match status" value="1"/>
</dbReference>
<dbReference type="Pfam" id="PF02784">
    <property type="entry name" value="Orn_Arg_deC_N"/>
    <property type="match status" value="1"/>
</dbReference>
<dbReference type="InterPro" id="IPR029066">
    <property type="entry name" value="PLP-binding_barrel"/>
</dbReference>
<organism evidence="6 7">
    <name type="scientific">Pseudobacteriovorax antillogorgiicola</name>
    <dbReference type="NCBI Taxonomy" id="1513793"/>
    <lineage>
        <taxon>Bacteria</taxon>
        <taxon>Pseudomonadati</taxon>
        <taxon>Bdellovibrionota</taxon>
        <taxon>Oligoflexia</taxon>
        <taxon>Oligoflexales</taxon>
        <taxon>Pseudobacteriovoracaceae</taxon>
        <taxon>Pseudobacteriovorax</taxon>
    </lineage>
</organism>
<evidence type="ECO:0000313" key="6">
    <source>
        <dbReference type="EMBL" id="SMF37593.1"/>
    </source>
</evidence>
<dbReference type="InterPro" id="IPR022657">
    <property type="entry name" value="De-COase2_CS"/>
</dbReference>
<dbReference type="InterPro" id="IPR022644">
    <property type="entry name" value="De-COase2_N"/>
</dbReference>
<proteinExistence type="predicted"/>
<dbReference type="InterPro" id="IPR009006">
    <property type="entry name" value="Ala_racemase/Decarboxylase_C"/>
</dbReference>
<evidence type="ECO:0000256" key="1">
    <source>
        <dbReference type="ARBA" id="ARBA00001933"/>
    </source>
</evidence>
<dbReference type="GO" id="GO:0008836">
    <property type="term" value="F:diaminopimelate decarboxylase activity"/>
    <property type="evidence" value="ECO:0007669"/>
    <property type="project" value="TreeGrafter"/>
</dbReference>
<feature type="region of interest" description="Disordered" evidence="4">
    <location>
        <begin position="385"/>
        <end position="405"/>
    </location>
</feature>
<dbReference type="STRING" id="1513793.SAMN06296036_111104"/>
<feature type="active site" description="Proton donor" evidence="3">
    <location>
        <position position="356"/>
    </location>
</feature>
<gene>
    <name evidence="6" type="ORF">SAMN06296036_111104</name>
</gene>
<comment type="cofactor">
    <cofactor evidence="1 3">
        <name>pyridoxal 5'-phosphate</name>
        <dbReference type="ChEBI" id="CHEBI:597326"/>
    </cofactor>
</comment>
<evidence type="ECO:0000259" key="5">
    <source>
        <dbReference type="Pfam" id="PF02784"/>
    </source>
</evidence>
<keyword evidence="2 3" id="KW-0663">Pyridoxal phosphate</keyword>
<reference evidence="7" key="1">
    <citation type="submission" date="2017-04" db="EMBL/GenBank/DDBJ databases">
        <authorList>
            <person name="Varghese N."/>
            <person name="Submissions S."/>
        </authorList>
    </citation>
    <scope>NUCLEOTIDE SEQUENCE [LARGE SCALE GENOMIC DNA]</scope>
    <source>
        <strain evidence="7">RKEM611</strain>
    </source>
</reference>
<dbReference type="Proteomes" id="UP000192907">
    <property type="component" value="Unassembled WGS sequence"/>
</dbReference>
<dbReference type="AlphaFoldDB" id="A0A1Y6BZG6"/>
<name>A0A1Y6BZG6_9BACT</name>
<dbReference type="GO" id="GO:0009089">
    <property type="term" value="P:lysine biosynthetic process via diaminopimelate"/>
    <property type="evidence" value="ECO:0007669"/>
    <property type="project" value="TreeGrafter"/>
</dbReference>
<feature type="domain" description="Orn/DAP/Arg decarboxylase 2 N-terminal" evidence="5">
    <location>
        <begin position="43"/>
        <end position="289"/>
    </location>
</feature>
<dbReference type="InterPro" id="IPR002433">
    <property type="entry name" value="Orn_de-COase"/>
</dbReference>
<feature type="modified residue" description="N6-(pyridoxal phosphate)lysine" evidence="3">
    <location>
        <position position="66"/>
    </location>
</feature>
<sequence>MKKFYETALDLFQDDPSMTYKNLPLMRNLERFQGPSYVYYRDMIDNRLSTFKDGLNDIIKIHYAIKANPNPHIVEHLARHADGFDLASGFELDLALNTGVHPSRISIAGPAKSLSELRSAASVGATVNIESQRELDIIGQLSEEMGFSCPVALRINVPFETKGFGLKMGGSPRQFGIDWDQVPAMIDRLTSYQLDFQGLHLFSGSQNLDTEQISIVQEKSYDLARKLADDFQLTMKKINLGGGLGIPYYPNDRALDSTEIKLGLNRIAEQAARDFDNVTLALELGRYLVGEAGIYVCEVIDIKRSGGVNYAITNGGLHHHLLATGNFGQVIRRSFPIKVLGKTGVEDSYRITGCLCTPLDIFASDIKLPRLEVGDKILVFQSGAYGKSSSPSGFLSHPDAKETLI</sequence>
<protein>
    <submittedName>
        <fullName evidence="6">Diaminopimelate decarboxylase</fullName>
    </submittedName>
</protein>
<dbReference type="PANTHER" id="PTHR43727:SF2">
    <property type="entry name" value="GROUP IV DECARBOXYLASE"/>
    <property type="match status" value="1"/>
</dbReference>
<evidence type="ECO:0000256" key="3">
    <source>
        <dbReference type="PIRSR" id="PIRSR600183-50"/>
    </source>
</evidence>
<dbReference type="EMBL" id="FWZT01000011">
    <property type="protein sequence ID" value="SMF37593.1"/>
    <property type="molecule type" value="Genomic_DNA"/>
</dbReference>
<dbReference type="PANTHER" id="PTHR43727">
    <property type="entry name" value="DIAMINOPIMELATE DECARBOXYLASE"/>
    <property type="match status" value="1"/>
</dbReference>
<dbReference type="GO" id="GO:0006596">
    <property type="term" value="P:polyamine biosynthetic process"/>
    <property type="evidence" value="ECO:0007669"/>
    <property type="project" value="InterPro"/>
</dbReference>
<dbReference type="SUPFAM" id="SSF50621">
    <property type="entry name" value="Alanine racemase C-terminal domain-like"/>
    <property type="match status" value="1"/>
</dbReference>
<dbReference type="SUPFAM" id="SSF51419">
    <property type="entry name" value="PLP-binding barrel"/>
    <property type="match status" value="1"/>
</dbReference>
<accession>A0A1Y6BZG6</accession>
<evidence type="ECO:0000313" key="7">
    <source>
        <dbReference type="Proteomes" id="UP000192907"/>
    </source>
</evidence>
<dbReference type="PRINTS" id="PR01179">
    <property type="entry name" value="ODADCRBXLASE"/>
</dbReference>
<dbReference type="PROSITE" id="PS00879">
    <property type="entry name" value="ODR_DC_2_2"/>
    <property type="match status" value="1"/>
</dbReference>
<keyword evidence="7" id="KW-1185">Reference proteome</keyword>
<dbReference type="RefSeq" id="WP_159455405.1">
    <property type="nucleotide sequence ID" value="NZ_FWZT01000011.1"/>
</dbReference>
<dbReference type="InterPro" id="IPR000183">
    <property type="entry name" value="Orn/DAP/Arg_de-COase"/>
</dbReference>
<evidence type="ECO:0000256" key="2">
    <source>
        <dbReference type="ARBA" id="ARBA00022898"/>
    </source>
</evidence>